<dbReference type="EMBL" id="JAIWYP010000009">
    <property type="protein sequence ID" value="KAH3775250.1"/>
    <property type="molecule type" value="Genomic_DNA"/>
</dbReference>
<reference evidence="6" key="2">
    <citation type="submission" date="2020-11" db="EMBL/GenBank/DDBJ databases">
        <authorList>
            <person name="McCartney M.A."/>
            <person name="Auch B."/>
            <person name="Kono T."/>
            <person name="Mallez S."/>
            <person name="Becker A."/>
            <person name="Gohl D.M."/>
            <person name="Silverstein K.A.T."/>
            <person name="Koren S."/>
            <person name="Bechman K.B."/>
            <person name="Herman A."/>
            <person name="Abrahante J.E."/>
            <person name="Garbe J."/>
        </authorList>
    </citation>
    <scope>NUCLEOTIDE SEQUENCE</scope>
    <source>
        <strain evidence="6">Duluth1</strain>
        <tissue evidence="6">Whole animal</tissue>
    </source>
</reference>
<protein>
    <recommendedName>
        <fullName evidence="5">Lipoxygenase domain-containing protein</fullName>
    </recommendedName>
</protein>
<dbReference type="Gene3D" id="1.20.245.10">
    <property type="entry name" value="Lipoxygenase-1, Domain 5"/>
    <property type="match status" value="1"/>
</dbReference>
<evidence type="ECO:0000256" key="3">
    <source>
        <dbReference type="ARBA" id="ARBA00023002"/>
    </source>
</evidence>
<dbReference type="AlphaFoldDB" id="A0A9D4II95"/>
<dbReference type="InterPro" id="IPR013819">
    <property type="entry name" value="LipOase_C"/>
</dbReference>
<feature type="region of interest" description="Disordered" evidence="4">
    <location>
        <begin position="11"/>
        <end position="30"/>
    </location>
</feature>
<dbReference type="InterPro" id="IPR036226">
    <property type="entry name" value="LipOase_C_sf"/>
</dbReference>
<dbReference type="OrthoDB" id="407298at2759"/>
<evidence type="ECO:0000313" key="6">
    <source>
        <dbReference type="EMBL" id="KAH3775250.1"/>
    </source>
</evidence>
<evidence type="ECO:0000256" key="1">
    <source>
        <dbReference type="ARBA" id="ARBA00022723"/>
    </source>
</evidence>
<keyword evidence="7" id="KW-1185">Reference proteome</keyword>
<evidence type="ECO:0000313" key="7">
    <source>
        <dbReference type="Proteomes" id="UP000828390"/>
    </source>
</evidence>
<evidence type="ECO:0000256" key="4">
    <source>
        <dbReference type="SAM" id="MobiDB-lite"/>
    </source>
</evidence>
<evidence type="ECO:0000256" key="2">
    <source>
        <dbReference type="ARBA" id="ARBA00022964"/>
    </source>
</evidence>
<name>A0A9D4II95_DREPO</name>
<keyword evidence="1" id="KW-0479">Metal-binding</keyword>
<dbReference type="GO" id="GO:0034440">
    <property type="term" value="P:lipid oxidation"/>
    <property type="evidence" value="ECO:0007669"/>
    <property type="project" value="InterPro"/>
</dbReference>
<feature type="compositionally biased region" description="Gly residues" evidence="4">
    <location>
        <begin position="17"/>
        <end position="29"/>
    </location>
</feature>
<comment type="caution">
    <text evidence="6">The sequence shown here is derived from an EMBL/GenBank/DDBJ whole genome shotgun (WGS) entry which is preliminary data.</text>
</comment>
<evidence type="ECO:0000259" key="5">
    <source>
        <dbReference type="PROSITE" id="PS51393"/>
    </source>
</evidence>
<keyword evidence="3" id="KW-0560">Oxidoreductase</keyword>
<dbReference type="SUPFAM" id="SSF48484">
    <property type="entry name" value="Lipoxigenase"/>
    <property type="match status" value="1"/>
</dbReference>
<organism evidence="6 7">
    <name type="scientific">Dreissena polymorpha</name>
    <name type="common">Zebra mussel</name>
    <name type="synonym">Mytilus polymorpha</name>
    <dbReference type="NCBI Taxonomy" id="45954"/>
    <lineage>
        <taxon>Eukaryota</taxon>
        <taxon>Metazoa</taxon>
        <taxon>Spiralia</taxon>
        <taxon>Lophotrochozoa</taxon>
        <taxon>Mollusca</taxon>
        <taxon>Bivalvia</taxon>
        <taxon>Autobranchia</taxon>
        <taxon>Heteroconchia</taxon>
        <taxon>Euheterodonta</taxon>
        <taxon>Imparidentia</taxon>
        <taxon>Neoheterodontei</taxon>
        <taxon>Myida</taxon>
        <taxon>Dreissenoidea</taxon>
        <taxon>Dreissenidae</taxon>
        <taxon>Dreissena</taxon>
    </lineage>
</organism>
<sequence>MEIQNWRRELDTPIEQGGLGAPGVPGEGGKFTSRDQLIQVVTSIIYTCSVGHAAANFKQYDENAFPLNYPSLLLGNSPSNKTERSEKDIIQAIESSRHLEIMATVKILSERSTMAL</sequence>
<dbReference type="PROSITE" id="PS51393">
    <property type="entry name" value="LIPOXYGENASE_3"/>
    <property type="match status" value="1"/>
</dbReference>
<proteinExistence type="predicted"/>
<dbReference type="Proteomes" id="UP000828390">
    <property type="component" value="Unassembled WGS sequence"/>
</dbReference>
<reference evidence="6" key="1">
    <citation type="journal article" date="2019" name="bioRxiv">
        <title>The Genome of the Zebra Mussel, Dreissena polymorpha: A Resource for Invasive Species Research.</title>
        <authorList>
            <person name="McCartney M.A."/>
            <person name="Auch B."/>
            <person name="Kono T."/>
            <person name="Mallez S."/>
            <person name="Zhang Y."/>
            <person name="Obille A."/>
            <person name="Becker A."/>
            <person name="Abrahante J.E."/>
            <person name="Garbe J."/>
            <person name="Badalamenti J.P."/>
            <person name="Herman A."/>
            <person name="Mangelson H."/>
            <person name="Liachko I."/>
            <person name="Sullivan S."/>
            <person name="Sone E.D."/>
            <person name="Koren S."/>
            <person name="Silverstein K.A.T."/>
            <person name="Beckman K.B."/>
            <person name="Gohl D.M."/>
        </authorList>
    </citation>
    <scope>NUCLEOTIDE SEQUENCE</scope>
    <source>
        <strain evidence="6">Duluth1</strain>
        <tissue evidence="6">Whole animal</tissue>
    </source>
</reference>
<accession>A0A9D4II95</accession>
<gene>
    <name evidence="6" type="ORF">DPMN_176650</name>
</gene>
<dbReference type="GO" id="GO:0016702">
    <property type="term" value="F:oxidoreductase activity, acting on single donors with incorporation of molecular oxygen, incorporation of two atoms of oxygen"/>
    <property type="evidence" value="ECO:0007669"/>
    <property type="project" value="InterPro"/>
</dbReference>
<dbReference type="Pfam" id="PF00305">
    <property type="entry name" value="Lipoxygenase"/>
    <property type="match status" value="1"/>
</dbReference>
<dbReference type="PANTHER" id="PTHR11771">
    <property type="entry name" value="LIPOXYGENASE"/>
    <property type="match status" value="1"/>
</dbReference>
<dbReference type="GO" id="GO:0046872">
    <property type="term" value="F:metal ion binding"/>
    <property type="evidence" value="ECO:0007669"/>
    <property type="project" value="UniProtKB-KW"/>
</dbReference>
<keyword evidence="2" id="KW-0223">Dioxygenase</keyword>
<feature type="domain" description="Lipoxygenase" evidence="5">
    <location>
        <begin position="1"/>
        <end position="116"/>
    </location>
</feature>
<dbReference type="InterPro" id="IPR000907">
    <property type="entry name" value="LipOase"/>
</dbReference>